<dbReference type="AlphaFoldDB" id="A0AAN6P957"/>
<name>A0AAN6P957_9PEZI</name>
<dbReference type="PANTHER" id="PTHR34724">
    <property type="entry name" value="OS12G0596101 PROTEIN"/>
    <property type="match status" value="1"/>
</dbReference>
<proteinExistence type="predicted"/>
<accession>A0AAN6P957</accession>
<dbReference type="Proteomes" id="UP001303115">
    <property type="component" value="Unassembled WGS sequence"/>
</dbReference>
<dbReference type="EMBL" id="MU854497">
    <property type="protein sequence ID" value="KAK4034039.1"/>
    <property type="molecule type" value="Genomic_DNA"/>
</dbReference>
<reference evidence="2" key="1">
    <citation type="journal article" date="2023" name="Mol. Phylogenet. Evol.">
        <title>Genome-scale phylogeny and comparative genomics of the fungal order Sordariales.</title>
        <authorList>
            <person name="Hensen N."/>
            <person name="Bonometti L."/>
            <person name="Westerberg I."/>
            <person name="Brannstrom I.O."/>
            <person name="Guillou S."/>
            <person name="Cros-Aarteil S."/>
            <person name="Calhoun S."/>
            <person name="Haridas S."/>
            <person name="Kuo A."/>
            <person name="Mondo S."/>
            <person name="Pangilinan J."/>
            <person name="Riley R."/>
            <person name="LaButti K."/>
            <person name="Andreopoulos B."/>
            <person name="Lipzen A."/>
            <person name="Chen C."/>
            <person name="Yan M."/>
            <person name="Daum C."/>
            <person name="Ng V."/>
            <person name="Clum A."/>
            <person name="Steindorff A."/>
            <person name="Ohm R.A."/>
            <person name="Martin F."/>
            <person name="Silar P."/>
            <person name="Natvig D.O."/>
            <person name="Lalanne C."/>
            <person name="Gautier V."/>
            <person name="Ament-Velasquez S.L."/>
            <person name="Kruys A."/>
            <person name="Hutchinson M.I."/>
            <person name="Powell A.J."/>
            <person name="Barry K."/>
            <person name="Miller A.N."/>
            <person name="Grigoriev I.V."/>
            <person name="Debuchy R."/>
            <person name="Gladieux P."/>
            <person name="Hiltunen Thoren M."/>
            <person name="Johannesson H."/>
        </authorList>
    </citation>
    <scope>NUCLEOTIDE SEQUENCE [LARGE SCALE GENOMIC DNA]</scope>
    <source>
        <strain evidence="2">CBS 284.82</strain>
    </source>
</reference>
<protein>
    <submittedName>
        <fullName evidence="1">Uncharacterized protein</fullName>
    </submittedName>
</protein>
<sequence>MCHKATCSTCNKATWFGCGQHVPKVMDNIPKEEWCTCEPKVEKKGQQYPPSGSALSACVVC</sequence>
<evidence type="ECO:0000313" key="2">
    <source>
        <dbReference type="Proteomes" id="UP001303115"/>
    </source>
</evidence>
<gene>
    <name evidence="1" type="ORF">C8A01DRAFT_49462</name>
</gene>
<organism evidence="1 2">
    <name type="scientific">Parachaetomium inaequale</name>
    <dbReference type="NCBI Taxonomy" id="2588326"/>
    <lineage>
        <taxon>Eukaryota</taxon>
        <taxon>Fungi</taxon>
        <taxon>Dikarya</taxon>
        <taxon>Ascomycota</taxon>
        <taxon>Pezizomycotina</taxon>
        <taxon>Sordariomycetes</taxon>
        <taxon>Sordariomycetidae</taxon>
        <taxon>Sordariales</taxon>
        <taxon>Chaetomiaceae</taxon>
        <taxon>Parachaetomium</taxon>
    </lineage>
</organism>
<comment type="caution">
    <text evidence="1">The sequence shown here is derived from an EMBL/GenBank/DDBJ whole genome shotgun (WGS) entry which is preliminary data.</text>
</comment>
<evidence type="ECO:0000313" key="1">
    <source>
        <dbReference type="EMBL" id="KAK4034039.1"/>
    </source>
</evidence>
<dbReference type="PANTHER" id="PTHR34724:SF2">
    <property type="entry name" value="OS12G0596101 PROTEIN"/>
    <property type="match status" value="1"/>
</dbReference>
<keyword evidence="2" id="KW-1185">Reference proteome</keyword>